<name>A0A1Q9EN08_SYMMI</name>
<evidence type="ECO:0000256" key="2">
    <source>
        <dbReference type="SAM" id="Phobius"/>
    </source>
</evidence>
<keyword evidence="2" id="KW-0812">Transmembrane</keyword>
<feature type="transmembrane region" description="Helical" evidence="2">
    <location>
        <begin position="6"/>
        <end position="28"/>
    </location>
</feature>
<protein>
    <recommendedName>
        <fullName evidence="5">PAS domain-containing protein</fullName>
    </recommendedName>
</protein>
<reference evidence="3 4" key="1">
    <citation type="submission" date="2016-02" db="EMBL/GenBank/DDBJ databases">
        <title>Genome analysis of coral dinoflagellate symbionts highlights evolutionary adaptations to a symbiotic lifestyle.</title>
        <authorList>
            <person name="Aranda M."/>
            <person name="Li Y."/>
            <person name="Liew Y.J."/>
            <person name="Baumgarten S."/>
            <person name="Simakov O."/>
            <person name="Wilson M."/>
            <person name="Piel J."/>
            <person name="Ashoor H."/>
            <person name="Bougouffa S."/>
            <person name="Bajic V.B."/>
            <person name="Ryu T."/>
            <person name="Ravasi T."/>
            <person name="Bayer T."/>
            <person name="Micklem G."/>
            <person name="Kim H."/>
            <person name="Bhak J."/>
            <person name="Lajeunesse T.C."/>
            <person name="Voolstra C.R."/>
        </authorList>
    </citation>
    <scope>NUCLEOTIDE SEQUENCE [LARGE SCALE GENOMIC DNA]</scope>
    <source>
        <strain evidence="3 4">CCMP2467</strain>
    </source>
</reference>
<evidence type="ECO:0000313" key="3">
    <source>
        <dbReference type="EMBL" id="OLQ08810.1"/>
    </source>
</evidence>
<feature type="transmembrane region" description="Helical" evidence="2">
    <location>
        <begin position="71"/>
        <end position="92"/>
    </location>
</feature>
<dbReference type="InterPro" id="IPR000014">
    <property type="entry name" value="PAS"/>
</dbReference>
<dbReference type="EMBL" id="LSRX01000110">
    <property type="protein sequence ID" value="OLQ08810.1"/>
    <property type="molecule type" value="Genomic_DNA"/>
</dbReference>
<evidence type="ECO:0000256" key="1">
    <source>
        <dbReference type="SAM" id="MobiDB-lite"/>
    </source>
</evidence>
<organism evidence="3 4">
    <name type="scientific">Symbiodinium microadriaticum</name>
    <name type="common">Dinoflagellate</name>
    <name type="synonym">Zooxanthella microadriatica</name>
    <dbReference type="NCBI Taxonomy" id="2951"/>
    <lineage>
        <taxon>Eukaryota</taxon>
        <taxon>Sar</taxon>
        <taxon>Alveolata</taxon>
        <taxon>Dinophyceae</taxon>
        <taxon>Suessiales</taxon>
        <taxon>Symbiodiniaceae</taxon>
        <taxon>Symbiodinium</taxon>
    </lineage>
</organism>
<evidence type="ECO:0000313" key="4">
    <source>
        <dbReference type="Proteomes" id="UP000186817"/>
    </source>
</evidence>
<dbReference type="Proteomes" id="UP000186817">
    <property type="component" value="Unassembled WGS sequence"/>
</dbReference>
<keyword evidence="2" id="KW-0472">Membrane</keyword>
<keyword evidence="2" id="KW-1133">Transmembrane helix</keyword>
<gene>
    <name evidence="3" type="ORF">AK812_SmicGene7660</name>
</gene>
<feature type="region of interest" description="Disordered" evidence="1">
    <location>
        <begin position="518"/>
        <end position="547"/>
    </location>
</feature>
<keyword evidence="4" id="KW-1185">Reference proteome</keyword>
<evidence type="ECO:0008006" key="5">
    <source>
        <dbReference type="Google" id="ProtNLM"/>
    </source>
</evidence>
<dbReference type="AlphaFoldDB" id="A0A1Q9EN08"/>
<accession>A0A1Q9EN08</accession>
<dbReference type="CDD" id="cd00130">
    <property type="entry name" value="PAS"/>
    <property type="match status" value="1"/>
</dbReference>
<proteinExistence type="predicted"/>
<dbReference type="OrthoDB" id="433998at2759"/>
<sequence length="560" mass="60716">MVELAGVDAVCIIFLQGITAVALSAVVVQSLCKGQLPNMVVQMQYGFCSLRDHWTQVAKPKPRNACVQAKFVVTLCSLLTNIARISAGALFLRLLAIQGPLMRNQPHQLQPSLDISNLISYPIMFFLAVFHDKVISGRTLDVWYALLQALCVIPLLSTAPQDVTSVSLITLLPRVTLGLCPKRGWLPFVGNVVHWILAVKQVEFRLQSDVFLAQSAELVLLFSGVFPLRHALYENVRMSFELNTRTIDLSAVSGLLLGYCDAVVEVDSSLKLTDASRQLSTLLLHGHGISAGSLAGYDFLSFFHVDDREHIGASLGAKHESTQALALNARMQDSLGNFVKIEILFTSFQNADGEECRLVGMREFQDFSSVAVPLPAGPALSPAEASPSQDLCSVAFDATSFDILSVSAAFKKLCFENGFEDIADGMSIFDLSPGKHPNSLAGYIQTAVNALEPEKLEGDLLMIRDLELFGNTKVEAALEFQTDKMLDAILGTLHINPAPPTLMLTANNLAKFSGNGLVRSSKGSGCPKSSRSSRRQRGGGSGKHVRQGSILDLRKQVMAL</sequence>
<comment type="caution">
    <text evidence="3">The sequence shown here is derived from an EMBL/GenBank/DDBJ whole genome shotgun (WGS) entry which is preliminary data.</text>
</comment>